<evidence type="ECO:0000313" key="3">
    <source>
        <dbReference type="Proteomes" id="UP000072660"/>
    </source>
</evidence>
<dbReference type="Proteomes" id="UP000072660">
    <property type="component" value="Unassembled WGS sequence"/>
</dbReference>
<dbReference type="OrthoDB" id="7041933at2"/>
<keyword evidence="3" id="KW-1185">Reference proteome</keyword>
<comment type="caution">
    <text evidence="2">The sequence shown here is derived from an EMBL/GenBank/DDBJ whole genome shotgun (WGS) entry which is preliminary data.</text>
</comment>
<reference evidence="2 3" key="1">
    <citation type="submission" date="2016-02" db="EMBL/GenBank/DDBJ databases">
        <authorList>
            <person name="Wen L."/>
            <person name="He K."/>
            <person name="Yang H."/>
        </authorList>
    </citation>
    <scope>NUCLEOTIDE SEQUENCE [LARGE SCALE GENOMIC DNA]</scope>
    <source>
        <strain evidence="2 3">CV58</strain>
    </source>
</reference>
<dbReference type="EMBL" id="LSZO01000037">
    <property type="protein sequence ID" value="KXU39166.1"/>
    <property type="molecule type" value="Genomic_DNA"/>
</dbReference>
<gene>
    <name evidence="2" type="ORF">AXE65_10000</name>
</gene>
<dbReference type="AlphaFoldDB" id="A0A139SWZ8"/>
<organism evidence="2 3">
    <name type="scientific">Ventosimonas gracilis</name>
    <dbReference type="NCBI Taxonomy" id="1680762"/>
    <lineage>
        <taxon>Bacteria</taxon>
        <taxon>Pseudomonadati</taxon>
        <taxon>Pseudomonadota</taxon>
        <taxon>Gammaproteobacteria</taxon>
        <taxon>Pseudomonadales</taxon>
        <taxon>Ventosimonadaceae</taxon>
        <taxon>Ventosimonas</taxon>
    </lineage>
</organism>
<protein>
    <submittedName>
        <fullName evidence="2">Repressor</fullName>
    </submittedName>
</protein>
<name>A0A139SWZ8_9GAMM</name>
<accession>A0A139SWZ8</accession>
<proteinExistence type="predicted"/>
<dbReference type="RefSeq" id="WP_068387275.1">
    <property type="nucleotide sequence ID" value="NZ_LSZO01000037.1"/>
</dbReference>
<evidence type="ECO:0000256" key="1">
    <source>
        <dbReference type="SAM" id="MobiDB-lite"/>
    </source>
</evidence>
<sequence length="72" mass="8457">MPSKHIDDLTWRKVEKATIKAVIELQAAVKDTEVLKWLILKGLEEFTPEEFERFKRRGEAPQPRQRKRPVSG</sequence>
<evidence type="ECO:0000313" key="2">
    <source>
        <dbReference type="EMBL" id="KXU39166.1"/>
    </source>
</evidence>
<feature type="region of interest" description="Disordered" evidence="1">
    <location>
        <begin position="53"/>
        <end position="72"/>
    </location>
</feature>